<dbReference type="EMBL" id="QRTP01000004">
    <property type="protein sequence ID" value="RGQ85527.1"/>
    <property type="molecule type" value="Genomic_DNA"/>
</dbReference>
<dbReference type="InterPro" id="IPR019650">
    <property type="entry name" value="DUF2513"/>
</dbReference>
<comment type="caution">
    <text evidence="1">The sequence shown here is derived from an EMBL/GenBank/DDBJ whole genome shotgun (WGS) entry which is preliminary data.</text>
</comment>
<gene>
    <name evidence="1" type="ORF">DWY77_02660</name>
</gene>
<dbReference type="Pfam" id="PF10711">
    <property type="entry name" value="DUF2513"/>
    <property type="match status" value="1"/>
</dbReference>
<proteinExistence type="predicted"/>
<name>A0A412CGE3_9FIRM</name>
<protein>
    <submittedName>
        <fullName evidence="1">DUF2513 domain-containing protein</fullName>
    </submittedName>
</protein>
<sequence length="147" mass="17087">MVLNCDCIRDILLCIEEIVEPRKFAVFIDTELFDKTNQNTLRFTDDSVIEDYQYQLLTKYSNKELIYHLNYCVKDKLIDLRNDSNSIAIIVEDLTPKGHQLIANIRYDSVFEKTKRICKDLGVKSLSSFVQVAENVTSELIKSHFIS</sequence>
<organism evidence="1 2">
    <name type="scientific">Megamonas rupellensis</name>
    <dbReference type="NCBI Taxonomy" id="491921"/>
    <lineage>
        <taxon>Bacteria</taxon>
        <taxon>Bacillati</taxon>
        <taxon>Bacillota</taxon>
        <taxon>Negativicutes</taxon>
        <taxon>Selenomonadales</taxon>
        <taxon>Selenomonadaceae</taxon>
        <taxon>Megamonas</taxon>
    </lineage>
</organism>
<evidence type="ECO:0000313" key="2">
    <source>
        <dbReference type="Proteomes" id="UP000286147"/>
    </source>
</evidence>
<accession>A0A412CGE3</accession>
<dbReference type="Proteomes" id="UP000286147">
    <property type="component" value="Unassembled WGS sequence"/>
</dbReference>
<dbReference type="RefSeq" id="WP_118035593.1">
    <property type="nucleotide sequence ID" value="NZ_QRTP01000004.1"/>
</dbReference>
<dbReference type="AlphaFoldDB" id="A0A412CGE3"/>
<evidence type="ECO:0000313" key="1">
    <source>
        <dbReference type="EMBL" id="RGQ85527.1"/>
    </source>
</evidence>
<reference evidence="1 2" key="1">
    <citation type="submission" date="2018-08" db="EMBL/GenBank/DDBJ databases">
        <title>A genome reference for cultivated species of the human gut microbiota.</title>
        <authorList>
            <person name="Zou Y."/>
            <person name="Xue W."/>
            <person name="Luo G."/>
        </authorList>
    </citation>
    <scope>NUCLEOTIDE SEQUENCE [LARGE SCALE GENOMIC DNA]</scope>
    <source>
        <strain evidence="1 2">AF27-12</strain>
    </source>
</reference>